<dbReference type="PANTHER" id="PTHR10322">
    <property type="entry name" value="DNA POLYMERASE CATALYTIC SUBUNIT"/>
    <property type="match status" value="1"/>
</dbReference>
<comment type="similarity">
    <text evidence="1 8">Belongs to the DNA polymerase type-B family.</text>
</comment>
<dbReference type="GO" id="GO:0006297">
    <property type="term" value="P:nucleotide-excision repair, DNA gap filling"/>
    <property type="evidence" value="ECO:0007669"/>
    <property type="project" value="TreeGrafter"/>
</dbReference>
<reference evidence="11" key="1">
    <citation type="submission" date="2020-06" db="EMBL/GenBank/DDBJ databases">
        <title>Lateral gene transfer of anion-conducting channel rhodopsins between green algae and giant viruses.</title>
        <authorList>
            <person name="Rozenberg A."/>
            <person name="Oppermann J."/>
            <person name="Wietek J."/>
            <person name="Fernandez Lahore R.G."/>
            <person name="Sandaa R.-A."/>
            <person name="Bratbak G."/>
            <person name="Hegemann P."/>
            <person name="Beja O."/>
        </authorList>
    </citation>
    <scope>NUCLEOTIDE SEQUENCE</scope>
    <source>
        <strain evidence="11">01B</strain>
    </source>
</reference>
<dbReference type="Gene3D" id="1.10.287.690">
    <property type="entry name" value="Helix hairpin bin"/>
    <property type="match status" value="1"/>
</dbReference>
<dbReference type="PRINTS" id="PR00106">
    <property type="entry name" value="DNAPOLB"/>
</dbReference>
<keyword evidence="12" id="KW-1185">Reference proteome</keyword>
<dbReference type="EMBL" id="MT663534">
    <property type="protein sequence ID" value="QOI90295.1"/>
    <property type="molecule type" value="Genomic_DNA"/>
</dbReference>
<dbReference type="GO" id="GO:0039693">
    <property type="term" value="P:viral DNA genome replication"/>
    <property type="evidence" value="ECO:0007669"/>
    <property type="project" value="UniProtKB-KW"/>
</dbReference>
<keyword evidence="2 8" id="KW-0808">Transferase</keyword>
<accession>A0A7M3UNM6</accession>
<feature type="domain" description="DNA-directed DNA polymerase family B multifunctional" evidence="9">
    <location>
        <begin position="828"/>
        <end position="1129"/>
    </location>
</feature>
<evidence type="ECO:0000313" key="11">
    <source>
        <dbReference type="EMBL" id="QOI90295.1"/>
    </source>
</evidence>
<keyword evidence="6 8" id="KW-0238">DNA-binding</keyword>
<feature type="domain" description="DNA-directed DNA polymerase family B exonuclease" evidence="10">
    <location>
        <begin position="153"/>
        <end position="234"/>
    </location>
</feature>
<dbReference type="SUPFAM" id="SSF53098">
    <property type="entry name" value="Ribonuclease H-like"/>
    <property type="match status" value="1"/>
</dbReference>
<dbReference type="GO" id="GO:0003677">
    <property type="term" value="F:DNA binding"/>
    <property type="evidence" value="ECO:0007669"/>
    <property type="project" value="UniProtKB-KW"/>
</dbReference>
<dbReference type="SUPFAM" id="SSF56672">
    <property type="entry name" value="DNA/RNA polymerases"/>
    <property type="match status" value="1"/>
</dbReference>
<dbReference type="Gene3D" id="3.30.420.10">
    <property type="entry name" value="Ribonuclease H-like superfamily/Ribonuclease H"/>
    <property type="match status" value="1"/>
</dbReference>
<dbReference type="PANTHER" id="PTHR10322:SF23">
    <property type="entry name" value="DNA POLYMERASE DELTA CATALYTIC SUBUNIT"/>
    <property type="match status" value="1"/>
</dbReference>
<dbReference type="GO" id="GO:0003887">
    <property type="term" value="F:DNA-directed DNA polymerase activity"/>
    <property type="evidence" value="ECO:0007669"/>
    <property type="project" value="UniProtKB-KW"/>
</dbReference>
<dbReference type="InterPro" id="IPR006134">
    <property type="entry name" value="DNA-dir_DNA_pol_B_multi_dom"/>
</dbReference>
<dbReference type="InterPro" id="IPR017964">
    <property type="entry name" value="DNA-dir_DNA_pol_B_CS"/>
</dbReference>
<dbReference type="Gene3D" id="1.10.132.60">
    <property type="entry name" value="DNA polymerase family B, C-terminal domain"/>
    <property type="match status" value="1"/>
</dbReference>
<keyword evidence="5" id="KW-1194">Viral DNA replication</keyword>
<evidence type="ECO:0000256" key="5">
    <source>
        <dbReference type="ARBA" id="ARBA00023109"/>
    </source>
</evidence>
<evidence type="ECO:0000259" key="9">
    <source>
        <dbReference type="Pfam" id="PF00136"/>
    </source>
</evidence>
<comment type="catalytic activity">
    <reaction evidence="7 8">
        <text>DNA(n) + a 2'-deoxyribonucleoside 5'-triphosphate = DNA(n+1) + diphosphate</text>
        <dbReference type="Rhea" id="RHEA:22508"/>
        <dbReference type="Rhea" id="RHEA-COMP:17339"/>
        <dbReference type="Rhea" id="RHEA-COMP:17340"/>
        <dbReference type="ChEBI" id="CHEBI:33019"/>
        <dbReference type="ChEBI" id="CHEBI:61560"/>
        <dbReference type="ChEBI" id="CHEBI:173112"/>
        <dbReference type="EC" id="2.7.7.7"/>
    </reaction>
</comment>
<dbReference type="InterPro" id="IPR042087">
    <property type="entry name" value="DNA_pol_B_thumb"/>
</dbReference>
<dbReference type="Proteomes" id="UP001162120">
    <property type="component" value="Segment"/>
</dbReference>
<evidence type="ECO:0000256" key="7">
    <source>
        <dbReference type="ARBA" id="ARBA00049244"/>
    </source>
</evidence>
<dbReference type="InterPro" id="IPR006172">
    <property type="entry name" value="DNA-dir_DNA_pol_B"/>
</dbReference>
<dbReference type="PROSITE" id="PS00116">
    <property type="entry name" value="DNA_POLYMERASE_B"/>
    <property type="match status" value="1"/>
</dbReference>
<sequence length="1206" mass="138160">MNFRDHSISLDESKNACFQVIDWYHFDYTNEDSNESQYIIKMFGVTEEGYSLCVNVTDFQPHFYISSKTKDKFTQTELDDLEEYIINKLPYNFKNSLSVKQVRKKSIWGFTNNVYKQYIKLSFQNIMSMYITRKMLQYRIKVGRVQVQFDLNESNIDPFLRFIHIQNIKPGGWISIDEYTTDVDDELESKCQINITTSCENVQPLDCNKVAPVNIMSFDIECTSSSGDFPVPIKTYKKTAEEISDLYNSFKSDSHHDGFIPALYKCFMGIYTDEKEFMNDCGTYCNKNLLECNTNNIKFAKVYPKKKKIDLETIFQKLQGYTDTIVDILKNRSKHTVFQEENDGLEPSVVNQLEVLLNSFLPPLKGDPIIQIGSTIHQYGSTKCSYKNVITLDTCNDIPGVDVITCKTETALIKEWCKLIHRVDPDIMTGYNIFGFDFDYIYKRALELGCEKYVLGCSRLEGHKSKFKEKMLASSALGENLLKYVEMEGRVFVDLMKVVQREYNLDSYKLDNVASHFISGKVKTHNKTTLHLDSAAGINVGDYIKLNNTYKCMVLSVDSNIIVIDTELDEKIVTWGLAKDDVSPKEIFACQKGTSADRAKIAKYCVQDCALCNMLIIKLEVFANNMGMANVCLVPLSYIFMRGQGIKIFSLVAKQCRDDNFIIPLIKFDQDSEEVEGYEGAIVLDPIPGIYVEAPISVMDYASLYPSSMISENISHDSIVLDKKYDNLPGVEYVDVTYDIFTGVGDKKTKVDEKTCRYAQFKNNEKGVLPRILMKLLSQRKSTRKQILHKTVTTNDNRSFTGLVDENDDSVTIKTTDNNTITLSRNEILSSVDTYNDFMKAILDGLQLAYKITANSLYGQVGARTSPIYMKELAASTTATGRNLIMKAKEFMETNYGADVVYGDTDSIFVDFKVKEKYGLLDKDALQKSIDISVKASDAFKKELKAPHDLEYEKTFFPFIILSKKKYVGNLYEHDVNKYKQKSMGIVLKRRDNANIVKIVYGGIIDILLNRQNISFAINFLKESLRKLVNGEFHMDDLVITKTLRTTYKDPTRIAHKVLADRMRNRDPGSAPQSSDRVPYAYIEHDIKNKSLLQGDKIEHPSYIKENNVKIDYIFYITNQLMKPICQLMALALFQIPKSSKPEIYERKLKSLTLDYEGNKKRAIDKVSDLKQKEIQKLLFDETLVHLNNKRMGNREILEFFSVTPV</sequence>
<evidence type="ECO:0000256" key="3">
    <source>
        <dbReference type="ARBA" id="ARBA00022695"/>
    </source>
</evidence>
<dbReference type="GO" id="GO:0008296">
    <property type="term" value="F:3'-5'-DNA exonuclease activity"/>
    <property type="evidence" value="ECO:0007669"/>
    <property type="project" value="TreeGrafter"/>
</dbReference>
<dbReference type="GO" id="GO:0006287">
    <property type="term" value="P:base-excision repair, gap-filling"/>
    <property type="evidence" value="ECO:0007669"/>
    <property type="project" value="TreeGrafter"/>
</dbReference>
<dbReference type="Pfam" id="PF00136">
    <property type="entry name" value="DNA_pol_B"/>
    <property type="match status" value="2"/>
</dbReference>
<dbReference type="Gene3D" id="3.30.342.10">
    <property type="entry name" value="DNA Polymerase, chain B, domain 1"/>
    <property type="match status" value="1"/>
</dbReference>
<dbReference type="EC" id="2.7.7.7" evidence="8"/>
<name>A0A7M3UNM6_9VIRU</name>
<protein>
    <recommendedName>
        <fullName evidence="8">DNA polymerase</fullName>
        <ecNumber evidence="8">2.7.7.7</ecNumber>
    </recommendedName>
</protein>
<evidence type="ECO:0000313" key="12">
    <source>
        <dbReference type="Proteomes" id="UP001162120"/>
    </source>
</evidence>
<organism evidence="11 12">
    <name type="scientific">Pyramimonas orientalis virus 01B</name>
    <dbReference type="NCBI Taxonomy" id="3134525"/>
    <lineage>
        <taxon>Viruses</taxon>
        <taxon>Varidnaviria</taxon>
        <taxon>Bamfordvirae</taxon>
        <taxon>Nucleocytoviricota</taxon>
        <taxon>Megaviricetes</taxon>
        <taxon>Imitervirales</taxon>
        <taxon>Allomimiviridae</taxon>
        <taxon>Heliosvirus</taxon>
        <taxon>Heliosvirus raunefjordenense</taxon>
    </lineage>
</organism>
<dbReference type="GO" id="GO:0000166">
    <property type="term" value="F:nucleotide binding"/>
    <property type="evidence" value="ECO:0007669"/>
    <property type="project" value="InterPro"/>
</dbReference>
<dbReference type="InterPro" id="IPR050240">
    <property type="entry name" value="DNA_pol_type-B"/>
</dbReference>
<dbReference type="InterPro" id="IPR036397">
    <property type="entry name" value="RNaseH_sf"/>
</dbReference>
<dbReference type="Pfam" id="PF03104">
    <property type="entry name" value="DNA_pol_B_exo1"/>
    <property type="match status" value="2"/>
</dbReference>
<keyword evidence="4 8" id="KW-0239">DNA-directed DNA polymerase</keyword>
<evidence type="ECO:0000256" key="4">
    <source>
        <dbReference type="ARBA" id="ARBA00022932"/>
    </source>
</evidence>
<dbReference type="GO" id="GO:0045004">
    <property type="term" value="P:DNA replication proofreading"/>
    <property type="evidence" value="ECO:0007669"/>
    <property type="project" value="TreeGrafter"/>
</dbReference>
<feature type="domain" description="DNA-directed DNA polymerase family B multifunctional" evidence="9">
    <location>
        <begin position="634"/>
        <end position="791"/>
    </location>
</feature>
<dbReference type="InterPro" id="IPR012337">
    <property type="entry name" value="RNaseH-like_sf"/>
</dbReference>
<feature type="domain" description="DNA-directed DNA polymerase family B exonuclease" evidence="10">
    <location>
        <begin position="359"/>
        <end position="513"/>
    </location>
</feature>
<proteinExistence type="inferred from homology"/>
<dbReference type="InterPro" id="IPR023211">
    <property type="entry name" value="DNA_pol_palm_dom_sf"/>
</dbReference>
<evidence type="ECO:0000256" key="1">
    <source>
        <dbReference type="ARBA" id="ARBA00005755"/>
    </source>
</evidence>
<dbReference type="InterPro" id="IPR043502">
    <property type="entry name" value="DNA/RNA_pol_sf"/>
</dbReference>
<keyword evidence="8" id="KW-0235">DNA replication</keyword>
<gene>
    <name evidence="11" type="ORF">HWQ62_00158</name>
</gene>
<evidence type="ECO:0000256" key="6">
    <source>
        <dbReference type="ARBA" id="ARBA00023125"/>
    </source>
</evidence>
<dbReference type="SMR" id="A0A7M3UNM6"/>
<keyword evidence="3 8" id="KW-0548">Nucleotidyltransferase</keyword>
<dbReference type="Gene3D" id="3.90.1600.10">
    <property type="entry name" value="Palm domain of DNA polymerase"/>
    <property type="match status" value="1"/>
</dbReference>
<dbReference type="SMART" id="SM00486">
    <property type="entry name" value="POLBc"/>
    <property type="match status" value="1"/>
</dbReference>
<dbReference type="InterPro" id="IPR006133">
    <property type="entry name" value="DNA-dir_DNA_pol_B_exonuc"/>
</dbReference>
<evidence type="ECO:0000259" key="10">
    <source>
        <dbReference type="Pfam" id="PF03104"/>
    </source>
</evidence>
<evidence type="ECO:0000256" key="8">
    <source>
        <dbReference type="RuleBase" id="RU000442"/>
    </source>
</evidence>
<evidence type="ECO:0000256" key="2">
    <source>
        <dbReference type="ARBA" id="ARBA00022679"/>
    </source>
</evidence>